<evidence type="ECO:0000313" key="9">
    <source>
        <dbReference type="Proteomes" id="UP001190700"/>
    </source>
</evidence>
<dbReference type="Pfam" id="PF12265">
    <property type="entry name" value="CAF1C_H4-bd"/>
    <property type="match status" value="1"/>
</dbReference>
<dbReference type="PROSITE" id="PS50294">
    <property type="entry name" value="WD_REPEATS_REGION"/>
    <property type="match status" value="3"/>
</dbReference>
<dbReference type="InterPro" id="IPR022052">
    <property type="entry name" value="Histone-bd_RBBP4-like_N"/>
</dbReference>
<organism evidence="8 9">
    <name type="scientific">Cymbomonas tetramitiformis</name>
    <dbReference type="NCBI Taxonomy" id="36881"/>
    <lineage>
        <taxon>Eukaryota</taxon>
        <taxon>Viridiplantae</taxon>
        <taxon>Chlorophyta</taxon>
        <taxon>Pyramimonadophyceae</taxon>
        <taxon>Pyramimonadales</taxon>
        <taxon>Pyramimonadaceae</taxon>
        <taxon>Cymbomonas</taxon>
    </lineage>
</organism>
<accession>A0AAE0LCS8</accession>
<evidence type="ECO:0000259" key="7">
    <source>
        <dbReference type="Pfam" id="PF12265"/>
    </source>
</evidence>
<evidence type="ECO:0000256" key="6">
    <source>
        <dbReference type="SAM" id="MobiDB-lite"/>
    </source>
</evidence>
<feature type="domain" description="Histone-binding protein RBBP4-like N-terminal" evidence="7">
    <location>
        <begin position="15"/>
        <end position="80"/>
    </location>
</feature>
<feature type="compositionally biased region" description="Low complexity" evidence="6">
    <location>
        <begin position="617"/>
        <end position="631"/>
    </location>
</feature>
<dbReference type="EMBL" id="LGRX02004564">
    <property type="protein sequence ID" value="KAK3280039.1"/>
    <property type="molecule type" value="Genomic_DNA"/>
</dbReference>
<dbReference type="GO" id="GO:0006325">
    <property type="term" value="P:chromatin organization"/>
    <property type="evidence" value="ECO:0007669"/>
    <property type="project" value="UniProtKB-KW"/>
</dbReference>
<dbReference type="Pfam" id="PF00400">
    <property type="entry name" value="WD40"/>
    <property type="match status" value="3"/>
</dbReference>
<evidence type="ECO:0000313" key="8">
    <source>
        <dbReference type="EMBL" id="KAK3280039.1"/>
    </source>
</evidence>
<dbReference type="InterPro" id="IPR036322">
    <property type="entry name" value="WD40_repeat_dom_sf"/>
</dbReference>
<dbReference type="SMART" id="SM00320">
    <property type="entry name" value="WD40"/>
    <property type="match status" value="5"/>
</dbReference>
<dbReference type="InterPro" id="IPR050459">
    <property type="entry name" value="WD_repeat_RBAP46/RBAP48/MSI1"/>
</dbReference>
<keyword evidence="2 5" id="KW-0853">WD repeat</keyword>
<dbReference type="PANTHER" id="PTHR22850">
    <property type="entry name" value="WD40 REPEAT FAMILY"/>
    <property type="match status" value="1"/>
</dbReference>
<dbReference type="SUPFAM" id="SSF50978">
    <property type="entry name" value="WD40 repeat-like"/>
    <property type="match status" value="1"/>
</dbReference>
<feature type="compositionally biased region" description="Basic and acidic residues" evidence="6">
    <location>
        <begin position="564"/>
        <end position="580"/>
    </location>
</feature>
<comment type="caution">
    <text evidence="8">The sequence shown here is derived from an EMBL/GenBank/DDBJ whole genome shotgun (WGS) entry which is preliminary data.</text>
</comment>
<proteinExistence type="inferred from homology"/>
<comment type="similarity">
    <text evidence="1">Belongs to the WD repeat RBAP46/RBAP48/MSI1 family.</text>
</comment>
<evidence type="ECO:0000256" key="4">
    <source>
        <dbReference type="ARBA" id="ARBA00022853"/>
    </source>
</evidence>
<feature type="repeat" description="WD" evidence="5">
    <location>
        <begin position="273"/>
        <end position="315"/>
    </location>
</feature>
<keyword evidence="4" id="KW-0156">Chromatin regulator</keyword>
<sequence>MTGETTNDNSPSNKQYARWKTLIPFVYDWFNNHNLTPWPSLTCRWGEQCEEHTYKNKQRLYLSERTDGSAPNTLVVYNAEVVRPRVAAAEHISKFHEEVRSAFLKKHKTIPHPGEVNKIRECPLHPHLVVTHTDAPELYLWNVNTQPGAKGDSKSLVPSPDLVLVGHKENAEFALSLSPVAPRVCSGGKDNLVLLWSLEDHLPSLSAPTVPEGAAIKKAPQVTCRTRFAGHKDTVEDVQFHPSQPEELCSVGDDRALLFWDGRAGLKPVLQVANAHSADVHCVDWSPHEEHLVITGSADNTLNLFDRRKMTSTSSKCDPIHTLISHGAAITTVEWNPHAKGIVASGAEDTRLNVWDCGRFGAKQTAEERKYGPPELIFQHAGHRSQVVDLHWNPKDPWTMLSVSDDGDQGGGGTLQMWRMNDLIYRPEKEVLAELEKHRHMLTKKKKETVPAPRAPKPAEAKPSTKVAKLSKEADVKTEDKEAGDKEAGETVMVDASEGKEGEVAMEEVAKEEVAEEEGVKAAEASSARDAADVTTSIASEQDPVKPAVPEVSGATLQEDQVDGEAKGKSEGGEIGKESEESMAAEVVAEETPRPATESESTEQQETKAVDEEGVQTVGTEAEAEVPVVVEGEVKANEAVMDEVEELAPPAEIRQEEAVTAGSKEPKDTEMDAAE</sequence>
<dbReference type="InterPro" id="IPR015943">
    <property type="entry name" value="WD40/YVTN_repeat-like_dom_sf"/>
</dbReference>
<dbReference type="AlphaFoldDB" id="A0AAE0LCS8"/>
<evidence type="ECO:0000256" key="3">
    <source>
        <dbReference type="ARBA" id="ARBA00022737"/>
    </source>
</evidence>
<feature type="repeat" description="WD" evidence="5">
    <location>
        <begin position="228"/>
        <end position="261"/>
    </location>
</feature>
<reference evidence="8 9" key="1">
    <citation type="journal article" date="2015" name="Genome Biol. Evol.">
        <title>Comparative Genomics of a Bacterivorous Green Alga Reveals Evolutionary Causalities and Consequences of Phago-Mixotrophic Mode of Nutrition.</title>
        <authorList>
            <person name="Burns J.A."/>
            <person name="Paasch A."/>
            <person name="Narechania A."/>
            <person name="Kim E."/>
        </authorList>
    </citation>
    <scope>NUCLEOTIDE SEQUENCE [LARGE SCALE GENOMIC DNA]</scope>
    <source>
        <strain evidence="8 9">PLY_AMNH</strain>
    </source>
</reference>
<feature type="repeat" description="WD" evidence="5">
    <location>
        <begin position="323"/>
        <end position="356"/>
    </location>
</feature>
<dbReference type="InterPro" id="IPR001680">
    <property type="entry name" value="WD40_rpt"/>
</dbReference>
<gene>
    <name evidence="8" type="ORF">CYMTET_12108</name>
</gene>
<evidence type="ECO:0000256" key="1">
    <source>
        <dbReference type="ARBA" id="ARBA00009341"/>
    </source>
</evidence>
<dbReference type="Proteomes" id="UP001190700">
    <property type="component" value="Unassembled WGS sequence"/>
</dbReference>
<evidence type="ECO:0000256" key="5">
    <source>
        <dbReference type="PROSITE-ProRule" id="PRU00221"/>
    </source>
</evidence>
<keyword evidence="3" id="KW-0677">Repeat</keyword>
<protein>
    <recommendedName>
        <fullName evidence="7">Histone-binding protein RBBP4-like N-terminal domain-containing protein</fullName>
    </recommendedName>
</protein>
<feature type="compositionally biased region" description="Basic and acidic residues" evidence="6">
    <location>
        <begin position="470"/>
        <end position="489"/>
    </location>
</feature>
<feature type="compositionally biased region" description="Basic and acidic residues" evidence="6">
    <location>
        <begin position="664"/>
        <end position="675"/>
    </location>
</feature>
<feature type="region of interest" description="Disordered" evidence="6">
    <location>
        <begin position="445"/>
        <end position="493"/>
    </location>
</feature>
<feature type="region of interest" description="Disordered" evidence="6">
    <location>
        <begin position="513"/>
        <end position="675"/>
    </location>
</feature>
<evidence type="ECO:0000256" key="2">
    <source>
        <dbReference type="ARBA" id="ARBA00022574"/>
    </source>
</evidence>
<dbReference type="Gene3D" id="2.130.10.10">
    <property type="entry name" value="YVTN repeat-like/Quinoprotein amine dehydrogenase"/>
    <property type="match status" value="1"/>
</dbReference>
<name>A0AAE0LCS8_9CHLO</name>
<keyword evidence="9" id="KW-1185">Reference proteome</keyword>
<dbReference type="PROSITE" id="PS50082">
    <property type="entry name" value="WD_REPEATS_2"/>
    <property type="match status" value="3"/>
</dbReference>